<dbReference type="GO" id="GO:0007165">
    <property type="term" value="P:signal transduction"/>
    <property type="evidence" value="ECO:0007669"/>
    <property type="project" value="InterPro"/>
</dbReference>
<dbReference type="PANTHER" id="PTHR23176:SF129">
    <property type="entry name" value="RHO GTPASE ACTIVATING PROTEIN AT 16F, ISOFORM E-RELATED"/>
    <property type="match status" value="1"/>
</dbReference>
<accession>A0A2A4JY95</accession>
<dbReference type="InterPro" id="IPR050729">
    <property type="entry name" value="Rho-GAP"/>
</dbReference>
<feature type="domain" description="Rho-GAP" evidence="4">
    <location>
        <begin position="816"/>
        <end position="1006"/>
    </location>
</feature>
<feature type="region of interest" description="Disordered" evidence="2">
    <location>
        <begin position="661"/>
        <end position="706"/>
    </location>
</feature>
<evidence type="ECO:0000259" key="3">
    <source>
        <dbReference type="PROSITE" id="PS50003"/>
    </source>
</evidence>
<organism evidence="5">
    <name type="scientific">Heliothis virescens</name>
    <name type="common">Tobacco budworm moth</name>
    <dbReference type="NCBI Taxonomy" id="7102"/>
    <lineage>
        <taxon>Eukaryota</taxon>
        <taxon>Metazoa</taxon>
        <taxon>Ecdysozoa</taxon>
        <taxon>Arthropoda</taxon>
        <taxon>Hexapoda</taxon>
        <taxon>Insecta</taxon>
        <taxon>Pterygota</taxon>
        <taxon>Neoptera</taxon>
        <taxon>Endopterygota</taxon>
        <taxon>Lepidoptera</taxon>
        <taxon>Glossata</taxon>
        <taxon>Ditrysia</taxon>
        <taxon>Noctuoidea</taxon>
        <taxon>Noctuidae</taxon>
        <taxon>Heliothinae</taxon>
        <taxon>Heliothis</taxon>
    </lineage>
</organism>
<dbReference type="InterPro" id="IPR001849">
    <property type="entry name" value="PH_domain"/>
</dbReference>
<name>A0A2A4JY95_HELVI</name>
<feature type="domain" description="PH" evidence="3">
    <location>
        <begin position="529"/>
        <end position="650"/>
    </location>
</feature>
<feature type="region of interest" description="Disordered" evidence="2">
    <location>
        <begin position="501"/>
        <end position="522"/>
    </location>
</feature>
<dbReference type="Gene3D" id="2.30.29.30">
    <property type="entry name" value="Pleckstrin-homology domain (PH domain)/Phosphotyrosine-binding domain (PTB)"/>
    <property type="match status" value="1"/>
</dbReference>
<dbReference type="InterPro" id="IPR011993">
    <property type="entry name" value="PH-like_dom_sf"/>
</dbReference>
<evidence type="ECO:0000313" key="5">
    <source>
        <dbReference type="EMBL" id="PCG76779.1"/>
    </source>
</evidence>
<gene>
    <name evidence="5" type="ORF">B5V51_8717</name>
</gene>
<dbReference type="GO" id="GO:0005737">
    <property type="term" value="C:cytoplasm"/>
    <property type="evidence" value="ECO:0007669"/>
    <property type="project" value="TreeGrafter"/>
</dbReference>
<feature type="region of interest" description="Disordered" evidence="2">
    <location>
        <begin position="461"/>
        <end position="486"/>
    </location>
</feature>
<evidence type="ECO:0000259" key="4">
    <source>
        <dbReference type="PROSITE" id="PS50238"/>
    </source>
</evidence>
<dbReference type="SMART" id="SM00233">
    <property type="entry name" value="PH"/>
    <property type="match status" value="1"/>
</dbReference>
<dbReference type="Gene3D" id="1.10.555.10">
    <property type="entry name" value="Rho GTPase activation protein"/>
    <property type="match status" value="1"/>
</dbReference>
<dbReference type="InterPro" id="IPR000198">
    <property type="entry name" value="RhoGAP_dom"/>
</dbReference>
<dbReference type="GO" id="GO:0005096">
    <property type="term" value="F:GTPase activator activity"/>
    <property type="evidence" value="ECO:0007669"/>
    <property type="project" value="UniProtKB-KW"/>
</dbReference>
<dbReference type="FunFam" id="1.10.555.10:FF:000071">
    <property type="entry name" value="Rho GTPase activating protein 27"/>
    <property type="match status" value="1"/>
</dbReference>
<dbReference type="SUPFAM" id="SSF50729">
    <property type="entry name" value="PH domain-like"/>
    <property type="match status" value="1"/>
</dbReference>
<dbReference type="SMART" id="SM00324">
    <property type="entry name" value="RhoGAP"/>
    <property type="match status" value="1"/>
</dbReference>
<protein>
    <recommendedName>
        <fullName evidence="6">Rho-GAP domain-containing protein</fullName>
    </recommendedName>
</protein>
<sequence>MCELASWIPNAVAATLRSDTAQPIIEWLTTIRLAIEEYDPLITVIPPEPEPDTPDSKFDEILSQLGKEIYKLDEYQRHLAPTEKEVSLSILNIFDECLERMADEKQTKNSESECESTLSDVSFVTSTPSSVKVHNNINTIFDKGNGTPIPPRRARLKSMCDNSISDMESNNNESDSSSDSESTCWSYKECSTDDNEVNPYAAVWSHSSGFHNSDEILRRVLSQHHATVSRLSFDTASDFIPARYSVYSLHEVGECKDRCVDSGSVAMTPDKPTDDGYEPVRDAITDENIYEEIEYGYSYTDEGCSCGGSVEVESCSISASSEGVGRDSPLYANLRDHDAYAIPPDVIYWKNLLLDPYFNDDEEDEWITPEECAEYSTDQRPPLVIPRITQYRNPRPRAQPIGHGYHEEDIPEQGSLRVRGYEQLNNWSPTSERCRPDLDMGYKASSDSPPFVRINKRLGGSTENLPINPRRPSHLQLPASSSGDSLDVEIREREPAYVRNRKSRSMVATKNRMQSPIPPTRFTMQQPSEVILESPIKRTKFLEGTKKTKKNWIDCYMVLTPTALVFYKDQRTYYAPKVSRPPGTPPSPSATLAELVLPLRNAHATQCIQKHTKRYTRSILLIVGYDQYLIQDETEDGARKWLGHIRGVIYNLYQCNLPGDSPPPAFSQSSNTDQESLGRTPPATRHANRNKQKVSRPPGTPPSPSATLAELVLPLRNAHATQCIQKHTKRYTRSILLIVGYDQYLIQDETEDGARKWLGHIRGVIYNLYQCNLPGDSPPPAFSQSSNTDQESLGRTPPATRHANRNKQKDEPVFGRNLEEVCPTTSPRVPEFVVACVNEIERSLENMCTDGLYRASGNLSQVQKIRLEVDQNKMSVIKNNTDIHVLTGSLKLFFRELKEPLIPCSMFDRVLAACSIKPKEARIKEFQEIVKALPQCNRDTLKFLLEHLLKVTEHKEQNRMHTANLAIVFGPTLLWAPPEQAHNIAVDCIQQNNVVDILLTDFKEIFIENGSKGKKKA</sequence>
<keyword evidence="1" id="KW-0343">GTPase activation</keyword>
<evidence type="ECO:0000256" key="1">
    <source>
        <dbReference type="ARBA" id="ARBA00022468"/>
    </source>
</evidence>
<reference evidence="5" key="1">
    <citation type="submission" date="2017-09" db="EMBL/GenBank/DDBJ databases">
        <title>Contemporary evolution of a Lepidopteran species, Heliothis virescens, in response to modern agricultural practices.</title>
        <authorList>
            <person name="Fritz M.L."/>
            <person name="Deyonke A.M."/>
            <person name="Papanicolaou A."/>
            <person name="Micinski S."/>
            <person name="Westbrook J."/>
            <person name="Gould F."/>
        </authorList>
    </citation>
    <scope>NUCLEOTIDE SEQUENCE [LARGE SCALE GENOMIC DNA]</scope>
    <source>
        <strain evidence="5">HvINT-</strain>
        <tissue evidence="5">Whole body</tissue>
    </source>
</reference>
<dbReference type="PROSITE" id="PS50238">
    <property type="entry name" value="RHOGAP"/>
    <property type="match status" value="1"/>
</dbReference>
<evidence type="ECO:0000256" key="2">
    <source>
        <dbReference type="SAM" id="MobiDB-lite"/>
    </source>
</evidence>
<dbReference type="PANTHER" id="PTHR23176">
    <property type="entry name" value="RHO/RAC/CDC GTPASE-ACTIVATING PROTEIN"/>
    <property type="match status" value="1"/>
</dbReference>
<dbReference type="Pfam" id="PF00620">
    <property type="entry name" value="RhoGAP"/>
    <property type="match status" value="1"/>
</dbReference>
<dbReference type="SUPFAM" id="SSF48350">
    <property type="entry name" value="GTPase activation domain, GAP"/>
    <property type="match status" value="1"/>
</dbReference>
<feature type="region of interest" description="Disordered" evidence="2">
    <location>
        <begin position="163"/>
        <end position="182"/>
    </location>
</feature>
<feature type="region of interest" description="Disordered" evidence="2">
    <location>
        <begin position="777"/>
        <end position="816"/>
    </location>
</feature>
<dbReference type="PROSITE" id="PS50003">
    <property type="entry name" value="PH_DOMAIN"/>
    <property type="match status" value="1"/>
</dbReference>
<proteinExistence type="predicted"/>
<feature type="compositionally biased region" description="Polar residues" evidence="2">
    <location>
        <begin position="666"/>
        <end position="677"/>
    </location>
</feature>
<dbReference type="STRING" id="7102.A0A2A4JY95"/>
<dbReference type="EMBL" id="NWSH01000386">
    <property type="protein sequence ID" value="PCG76779.1"/>
    <property type="molecule type" value="Genomic_DNA"/>
</dbReference>
<dbReference type="InterPro" id="IPR008936">
    <property type="entry name" value="Rho_GTPase_activation_prot"/>
</dbReference>
<feature type="compositionally biased region" description="Polar residues" evidence="2">
    <location>
        <begin position="782"/>
        <end position="793"/>
    </location>
</feature>
<evidence type="ECO:0008006" key="6">
    <source>
        <dbReference type="Google" id="ProtNLM"/>
    </source>
</evidence>
<feature type="compositionally biased region" description="Basic and acidic residues" evidence="2">
    <location>
        <begin position="807"/>
        <end position="816"/>
    </location>
</feature>
<dbReference type="Pfam" id="PF00169">
    <property type="entry name" value="PH"/>
    <property type="match status" value="1"/>
</dbReference>
<comment type="caution">
    <text evidence="5">The sequence shown here is derived from an EMBL/GenBank/DDBJ whole genome shotgun (WGS) entry which is preliminary data.</text>
</comment>
<dbReference type="AlphaFoldDB" id="A0A2A4JY95"/>